<evidence type="ECO:0000259" key="8">
    <source>
        <dbReference type="PROSITE" id="PS51741"/>
    </source>
</evidence>
<dbReference type="PANTHER" id="PTHR23065">
    <property type="entry name" value="PROLINE-SERINE-THREONINE PHOSPHATASE INTERACTING PROTEIN 1"/>
    <property type="match status" value="1"/>
</dbReference>
<keyword evidence="2 3" id="KW-0728">SH3 domain</keyword>
<dbReference type="Proteomes" id="UP000015101">
    <property type="component" value="Unassembled WGS sequence"/>
</dbReference>
<dbReference type="GO" id="GO:0007010">
    <property type="term" value="P:cytoskeleton organization"/>
    <property type="evidence" value="ECO:0000318"/>
    <property type="project" value="GO_Central"/>
</dbReference>
<sequence length="515" mass="58548">MASETLNKKENFWDIDGYKKVIKRTEDGKKMCNFLMKLIEERAHIEQAYSQKLNSWYKKWTHEVDKSPEYGTNKEMLKNFVTEADKLSDVHITMKDALVHLVKSKIKNWRDNSYGVQLCKSKPAAKFEKHFKKAQKPWANQVKKVEKLRQTYEKYCKQCDTLLDQEANVNKNDSQAYQRAKDRCELVTRQMDQAKVQYEAAVAELESLKPAYTADMSNAFAEAQEFEVKRLEFFKEILLKLQEKMNLNKDQRVQEIYGACQEYISSSNPESDVHMWGEQFGPASHAMLNLFTEVSPAILEKIEMKKQQLAAPPENLPTVTPTVDKPEIPLVVAAVVSNGNNKDDPNSLYSSVQRDSKAVAENDATAAANNNNNNNIDNESDFDLESLDQLPQPPANIPTMATTSAINRKEINSKTDKKPLQNGELDYSVYCTLNDNHIYTNEGQDLDGMQEAKEGDSAAVRVVALYDFEGGDSDELTFEKGDVFQRIRSKDMNGWSTGLKNGKSGLFPDSYVQVC</sequence>
<dbReference type="GO" id="GO:0005543">
    <property type="term" value="F:phospholipid binding"/>
    <property type="evidence" value="ECO:0000318"/>
    <property type="project" value="GO_Central"/>
</dbReference>
<evidence type="ECO:0000256" key="6">
    <source>
        <dbReference type="SAM" id="MobiDB-lite"/>
    </source>
</evidence>
<dbReference type="InterPro" id="IPR001452">
    <property type="entry name" value="SH3_domain"/>
</dbReference>
<dbReference type="eggNOG" id="KOG2856">
    <property type="taxonomic scope" value="Eukaryota"/>
</dbReference>
<gene>
    <name evidence="10" type="primary">20217717</name>
    <name evidence="9" type="ORF">HELRODRAFT_97481</name>
</gene>
<dbReference type="Pfam" id="PF00018">
    <property type="entry name" value="SH3_1"/>
    <property type="match status" value="1"/>
</dbReference>
<feature type="coiled-coil region" evidence="5">
    <location>
        <begin position="145"/>
        <end position="204"/>
    </location>
</feature>
<dbReference type="PROSITE" id="PS51741">
    <property type="entry name" value="F_BAR"/>
    <property type="match status" value="1"/>
</dbReference>
<comment type="subcellular location">
    <subcellularLocation>
        <location evidence="1">Endomembrane system</location>
        <topology evidence="1">Peripheral membrane protein</topology>
    </subcellularLocation>
</comment>
<dbReference type="SUPFAM" id="SSF50044">
    <property type="entry name" value="SH3-domain"/>
    <property type="match status" value="1"/>
</dbReference>
<dbReference type="PROSITE" id="PS50002">
    <property type="entry name" value="SH3"/>
    <property type="match status" value="1"/>
</dbReference>
<keyword evidence="4 5" id="KW-0175">Coiled coil</keyword>
<dbReference type="PRINTS" id="PR00452">
    <property type="entry name" value="SH3DOMAIN"/>
</dbReference>
<dbReference type="SUPFAM" id="SSF103657">
    <property type="entry name" value="BAR/IMD domain-like"/>
    <property type="match status" value="1"/>
</dbReference>
<dbReference type="PANTHER" id="PTHR23065:SF11">
    <property type="entry name" value="SYNDAPIN, ISOFORM C"/>
    <property type="match status" value="1"/>
</dbReference>
<dbReference type="Gene3D" id="1.20.1270.60">
    <property type="entry name" value="Arfaptin homology (AH) domain/BAR domain"/>
    <property type="match status" value="1"/>
</dbReference>
<evidence type="ECO:0000256" key="3">
    <source>
        <dbReference type="PROSITE-ProRule" id="PRU00192"/>
    </source>
</evidence>
<dbReference type="SMART" id="SM00326">
    <property type="entry name" value="SH3"/>
    <property type="match status" value="1"/>
</dbReference>
<dbReference type="RefSeq" id="XP_009012397.1">
    <property type="nucleotide sequence ID" value="XM_009014149.1"/>
</dbReference>
<evidence type="ECO:0000259" key="7">
    <source>
        <dbReference type="PROSITE" id="PS50002"/>
    </source>
</evidence>
<dbReference type="GO" id="GO:0005886">
    <property type="term" value="C:plasma membrane"/>
    <property type="evidence" value="ECO:0000318"/>
    <property type="project" value="GO_Central"/>
</dbReference>
<dbReference type="AlphaFoldDB" id="T1G9H0"/>
<organism evidence="10 11">
    <name type="scientific">Helobdella robusta</name>
    <name type="common">Californian leech</name>
    <dbReference type="NCBI Taxonomy" id="6412"/>
    <lineage>
        <taxon>Eukaryota</taxon>
        <taxon>Metazoa</taxon>
        <taxon>Spiralia</taxon>
        <taxon>Lophotrochozoa</taxon>
        <taxon>Annelida</taxon>
        <taxon>Clitellata</taxon>
        <taxon>Hirudinea</taxon>
        <taxon>Rhynchobdellida</taxon>
        <taxon>Glossiphoniidae</taxon>
        <taxon>Helobdella</taxon>
    </lineage>
</organism>
<name>T1G9H0_HELRO</name>
<dbReference type="EMBL" id="AMQM01002928">
    <property type="status" value="NOT_ANNOTATED_CDS"/>
    <property type="molecule type" value="Genomic_DNA"/>
</dbReference>
<reference evidence="10" key="3">
    <citation type="submission" date="2015-06" db="UniProtKB">
        <authorList>
            <consortium name="EnsemblMetazoa"/>
        </authorList>
    </citation>
    <scope>IDENTIFICATION</scope>
</reference>
<dbReference type="CTD" id="20217717"/>
<dbReference type="FunFam" id="1.20.1270.60:FF:000009">
    <property type="entry name" value="Protein kinase C and casein kinase substrate in neurons 2"/>
    <property type="match status" value="1"/>
</dbReference>
<dbReference type="InterPro" id="IPR031160">
    <property type="entry name" value="F_BAR_dom"/>
</dbReference>
<dbReference type="GO" id="GO:0030100">
    <property type="term" value="P:regulation of endocytosis"/>
    <property type="evidence" value="ECO:0000318"/>
    <property type="project" value="GO_Central"/>
</dbReference>
<dbReference type="GO" id="GO:0097320">
    <property type="term" value="P:plasma membrane tubulation"/>
    <property type="evidence" value="ECO:0000318"/>
    <property type="project" value="GO_Central"/>
</dbReference>
<dbReference type="Pfam" id="PF00611">
    <property type="entry name" value="FCH"/>
    <property type="match status" value="1"/>
</dbReference>
<dbReference type="InterPro" id="IPR001060">
    <property type="entry name" value="FCH_dom"/>
</dbReference>
<dbReference type="InParanoid" id="T1G9H0"/>
<dbReference type="KEGG" id="hro:HELRODRAFT_97481"/>
<evidence type="ECO:0000313" key="9">
    <source>
        <dbReference type="EMBL" id="ESO09304.1"/>
    </source>
</evidence>
<dbReference type="SMART" id="SM00055">
    <property type="entry name" value="FCH"/>
    <property type="match status" value="1"/>
</dbReference>
<protein>
    <recommendedName>
        <fullName evidence="12">SH3 domain-containing protein</fullName>
    </recommendedName>
</protein>
<dbReference type="InterPro" id="IPR027267">
    <property type="entry name" value="AH/BAR_dom_sf"/>
</dbReference>
<dbReference type="OrthoDB" id="10255128at2759"/>
<feature type="region of interest" description="Disordered" evidence="6">
    <location>
        <begin position="337"/>
        <end position="360"/>
    </location>
</feature>
<dbReference type="HOGENOM" id="CLU_030752_0_0_1"/>
<dbReference type="GO" id="GO:0005768">
    <property type="term" value="C:endosome"/>
    <property type="evidence" value="ECO:0000318"/>
    <property type="project" value="GO_Central"/>
</dbReference>
<dbReference type="EMBL" id="KB095959">
    <property type="protein sequence ID" value="ESO09304.1"/>
    <property type="molecule type" value="Genomic_DNA"/>
</dbReference>
<proteinExistence type="predicted"/>
<dbReference type="EnsemblMetazoa" id="HelroT97481">
    <property type="protein sequence ID" value="HelroP97481"/>
    <property type="gene ID" value="HelroG97481"/>
</dbReference>
<reference evidence="9 11" key="2">
    <citation type="journal article" date="2013" name="Nature">
        <title>Insights into bilaterian evolution from three spiralian genomes.</title>
        <authorList>
            <person name="Simakov O."/>
            <person name="Marletaz F."/>
            <person name="Cho S.J."/>
            <person name="Edsinger-Gonzales E."/>
            <person name="Havlak P."/>
            <person name="Hellsten U."/>
            <person name="Kuo D.H."/>
            <person name="Larsson T."/>
            <person name="Lv J."/>
            <person name="Arendt D."/>
            <person name="Savage R."/>
            <person name="Osoegawa K."/>
            <person name="de Jong P."/>
            <person name="Grimwood J."/>
            <person name="Chapman J.A."/>
            <person name="Shapiro H."/>
            <person name="Aerts A."/>
            <person name="Otillar R.P."/>
            <person name="Terry A.Y."/>
            <person name="Boore J.L."/>
            <person name="Grigoriev I.V."/>
            <person name="Lindberg D.R."/>
            <person name="Seaver E.C."/>
            <person name="Weisblat D.A."/>
            <person name="Putnam N.H."/>
            <person name="Rokhsar D.S."/>
        </authorList>
    </citation>
    <scope>NUCLEOTIDE SEQUENCE</scope>
</reference>
<evidence type="ECO:0000256" key="5">
    <source>
        <dbReference type="SAM" id="Coils"/>
    </source>
</evidence>
<evidence type="ECO:0000313" key="10">
    <source>
        <dbReference type="EnsemblMetazoa" id="HelroP97481"/>
    </source>
</evidence>
<accession>T1G9H0</accession>
<evidence type="ECO:0008006" key="12">
    <source>
        <dbReference type="Google" id="ProtNLM"/>
    </source>
</evidence>
<dbReference type="InterPro" id="IPR036028">
    <property type="entry name" value="SH3-like_dom_sf"/>
</dbReference>
<dbReference type="EMBL" id="AMQM01002929">
    <property type="status" value="NOT_ANNOTATED_CDS"/>
    <property type="molecule type" value="Genomic_DNA"/>
</dbReference>
<keyword evidence="11" id="KW-1185">Reference proteome</keyword>
<dbReference type="Gene3D" id="2.30.30.40">
    <property type="entry name" value="SH3 Domains"/>
    <property type="match status" value="1"/>
</dbReference>
<evidence type="ECO:0000256" key="4">
    <source>
        <dbReference type="PROSITE-ProRule" id="PRU01077"/>
    </source>
</evidence>
<evidence type="ECO:0000256" key="2">
    <source>
        <dbReference type="ARBA" id="ARBA00022443"/>
    </source>
</evidence>
<evidence type="ECO:0000256" key="1">
    <source>
        <dbReference type="ARBA" id="ARBA00004184"/>
    </source>
</evidence>
<reference evidence="11" key="1">
    <citation type="submission" date="2012-12" db="EMBL/GenBank/DDBJ databases">
        <authorList>
            <person name="Hellsten U."/>
            <person name="Grimwood J."/>
            <person name="Chapman J.A."/>
            <person name="Shapiro H."/>
            <person name="Aerts A."/>
            <person name="Otillar R.P."/>
            <person name="Terry A.Y."/>
            <person name="Boore J.L."/>
            <person name="Simakov O."/>
            <person name="Marletaz F."/>
            <person name="Cho S.-J."/>
            <person name="Edsinger-Gonzales E."/>
            <person name="Havlak P."/>
            <person name="Kuo D.-H."/>
            <person name="Larsson T."/>
            <person name="Lv J."/>
            <person name="Arendt D."/>
            <person name="Savage R."/>
            <person name="Osoegawa K."/>
            <person name="de Jong P."/>
            <person name="Lindberg D.R."/>
            <person name="Seaver E.C."/>
            <person name="Weisblat D.A."/>
            <person name="Putnam N.H."/>
            <person name="Grigoriev I.V."/>
            <person name="Rokhsar D.S."/>
        </authorList>
    </citation>
    <scope>NUCLEOTIDE SEQUENCE</scope>
</reference>
<feature type="domain" description="SH3" evidence="7">
    <location>
        <begin position="457"/>
        <end position="515"/>
    </location>
</feature>
<feature type="domain" description="F-BAR" evidence="8">
    <location>
        <begin position="6"/>
        <end position="272"/>
    </location>
</feature>
<evidence type="ECO:0000313" key="11">
    <source>
        <dbReference type="Proteomes" id="UP000015101"/>
    </source>
</evidence>
<dbReference type="STRING" id="6412.T1G9H0"/>
<dbReference type="GeneID" id="20217717"/>
<dbReference type="GO" id="GO:0005737">
    <property type="term" value="C:cytoplasm"/>
    <property type="evidence" value="ECO:0000318"/>
    <property type="project" value="GO_Central"/>
</dbReference>